<comment type="caution">
    <text evidence="2">The sequence shown here is derived from an EMBL/GenBank/DDBJ whole genome shotgun (WGS) entry which is preliminary data.</text>
</comment>
<evidence type="ECO:0000256" key="1">
    <source>
        <dbReference type="SAM" id="MobiDB-lite"/>
    </source>
</evidence>
<dbReference type="VEuPathDB" id="FungiDB:A1Q1_05820"/>
<feature type="compositionally biased region" description="Low complexity" evidence="1">
    <location>
        <begin position="10"/>
        <end position="36"/>
    </location>
</feature>
<dbReference type="KEGG" id="tasa:A1Q1_05820"/>
<dbReference type="GeneID" id="25989332"/>
<dbReference type="HOGENOM" id="CLU_601566_0_0_1"/>
<evidence type="ECO:0000313" key="3">
    <source>
        <dbReference type="Proteomes" id="UP000002748"/>
    </source>
</evidence>
<proteinExistence type="predicted"/>
<evidence type="ECO:0000313" key="2">
    <source>
        <dbReference type="EMBL" id="EJT45671.1"/>
    </source>
</evidence>
<accession>J5SHK6</accession>
<feature type="region of interest" description="Disordered" evidence="1">
    <location>
        <begin position="1"/>
        <end position="36"/>
    </location>
</feature>
<protein>
    <submittedName>
        <fullName evidence="2">Uncharacterized protein</fullName>
    </submittedName>
</protein>
<reference evidence="2 3" key="1">
    <citation type="journal article" date="2012" name="Eukaryot. Cell">
        <title>Draft genome sequence of CBS 2479, the standard type strain of Trichosporon asahii.</title>
        <authorList>
            <person name="Yang R.Y."/>
            <person name="Li H.T."/>
            <person name="Zhu H."/>
            <person name="Zhou G.P."/>
            <person name="Wang M."/>
            <person name="Wang L."/>
        </authorList>
    </citation>
    <scope>NUCLEOTIDE SEQUENCE [LARGE SCALE GENOMIC DNA]</scope>
    <source>
        <strain evidence="3">ATCC 90039 / CBS 2479 / JCM 2466 / KCTC 7840 / NCYC 2677 / UAMH 7654</strain>
    </source>
</reference>
<dbReference type="AlphaFoldDB" id="J5SHK6"/>
<dbReference type="RefSeq" id="XP_014176504.1">
    <property type="nucleotide sequence ID" value="XM_014321029.1"/>
</dbReference>
<sequence>MSEATGTSWTSASRVSTPPTSVTSSSSDFSDDSVTSTESEVRWRRRAIFGREENPPTMWDNLSQHRYMDWRSVDTGSDHEEDGGDIWVPDDWVARDGWPPLALLGASDEGCQRRSVLVHWTWHPEPPFPSTPESVQAIEDVMANTELEPLAPAIGRVRFHNVPGLEQYVLANLDSEPQSMQWEGLCFHRIDYGTCGRDVVVFEKRLGEMLLGCPGGGPVWETLAQGRRWDWLVKAHRRRDAPPRSDALVFEKHWLSSKTSRRISRDRDRDLQDGRSCERNVVSHSEALQVHGSPQAPGIDMALAMDHDGESGLISLRRPLLVLCGALARLPQSYKRTRGMATWQENRPLKRARVTVRGSHMTNVGLIGGLPAITGPMVTTATPASHTTFHRGEDAAPPKCICLQRQSYPPLLVGLTHELDTPVASNETHSPLPVPVDSGRPAADADVVALLERRL</sequence>
<gene>
    <name evidence="2" type="ORF">A1Q1_05820</name>
</gene>
<name>J5SHK6_TRIAS</name>
<organism evidence="2 3">
    <name type="scientific">Trichosporon asahii var. asahii (strain ATCC 90039 / CBS 2479 / JCM 2466 / KCTC 7840 / NBRC 103889/ NCYC 2677 / UAMH 7654)</name>
    <name type="common">Yeast</name>
    <dbReference type="NCBI Taxonomy" id="1186058"/>
    <lineage>
        <taxon>Eukaryota</taxon>
        <taxon>Fungi</taxon>
        <taxon>Dikarya</taxon>
        <taxon>Basidiomycota</taxon>
        <taxon>Agaricomycotina</taxon>
        <taxon>Tremellomycetes</taxon>
        <taxon>Trichosporonales</taxon>
        <taxon>Trichosporonaceae</taxon>
        <taxon>Trichosporon</taxon>
    </lineage>
</organism>
<dbReference type="Proteomes" id="UP000002748">
    <property type="component" value="Unassembled WGS sequence"/>
</dbReference>
<dbReference type="EMBL" id="ALBS01000322">
    <property type="protein sequence ID" value="EJT45671.1"/>
    <property type="molecule type" value="Genomic_DNA"/>
</dbReference>